<keyword evidence="2" id="KW-0677">Repeat</keyword>
<feature type="compositionally biased region" description="Low complexity" evidence="3">
    <location>
        <begin position="1389"/>
        <end position="1398"/>
    </location>
</feature>
<feature type="compositionally biased region" description="Low complexity" evidence="3">
    <location>
        <begin position="209"/>
        <end position="239"/>
    </location>
</feature>
<evidence type="ECO:0000256" key="3">
    <source>
        <dbReference type="SAM" id="MobiDB-lite"/>
    </source>
</evidence>
<feature type="compositionally biased region" description="Acidic residues" evidence="3">
    <location>
        <begin position="990"/>
        <end position="1002"/>
    </location>
</feature>
<evidence type="ECO:0000313" key="5">
    <source>
        <dbReference type="EMBL" id="OHS92842.1"/>
    </source>
</evidence>
<feature type="region of interest" description="Disordered" evidence="3">
    <location>
        <begin position="1769"/>
        <end position="1798"/>
    </location>
</feature>
<dbReference type="Pfam" id="PF24681">
    <property type="entry name" value="Kelch_KLHDC2_KLHL20_DRC7"/>
    <property type="match status" value="1"/>
</dbReference>
<dbReference type="OrthoDB" id="10251809at2759"/>
<dbReference type="SMART" id="SM00612">
    <property type="entry name" value="Kelch"/>
    <property type="match status" value="3"/>
</dbReference>
<feature type="region of interest" description="Disordered" evidence="3">
    <location>
        <begin position="983"/>
        <end position="1002"/>
    </location>
</feature>
<dbReference type="SUPFAM" id="SSF48065">
    <property type="entry name" value="DBL homology domain (DH-domain)"/>
    <property type="match status" value="1"/>
</dbReference>
<protein>
    <recommendedName>
        <fullName evidence="4">DH domain-containing protein</fullName>
    </recommendedName>
</protein>
<dbReference type="GeneID" id="94848124"/>
<dbReference type="Proteomes" id="UP000179807">
    <property type="component" value="Unassembled WGS sequence"/>
</dbReference>
<name>A0A1J4J089_9EUKA</name>
<evidence type="ECO:0000256" key="2">
    <source>
        <dbReference type="ARBA" id="ARBA00022737"/>
    </source>
</evidence>
<accession>A0A1J4J089</accession>
<dbReference type="VEuPathDB" id="TrichDB:TRFO_40822"/>
<dbReference type="InterPro" id="IPR035899">
    <property type="entry name" value="DBL_dom_sf"/>
</dbReference>
<feature type="domain" description="DH" evidence="4">
    <location>
        <begin position="254"/>
        <end position="423"/>
    </location>
</feature>
<feature type="region of interest" description="Disordered" evidence="3">
    <location>
        <begin position="209"/>
        <end position="241"/>
    </location>
</feature>
<evidence type="ECO:0000313" key="6">
    <source>
        <dbReference type="Proteomes" id="UP000179807"/>
    </source>
</evidence>
<dbReference type="InterPro" id="IPR000219">
    <property type="entry name" value="DH_dom"/>
</dbReference>
<keyword evidence="6" id="KW-1185">Reference proteome</keyword>
<dbReference type="PANTHER" id="PTHR46093">
    <property type="entry name" value="ACYL-COA-BINDING DOMAIN-CONTAINING PROTEIN 5"/>
    <property type="match status" value="1"/>
</dbReference>
<dbReference type="InterPro" id="IPR006652">
    <property type="entry name" value="Kelch_1"/>
</dbReference>
<proteinExistence type="predicted"/>
<dbReference type="SUPFAM" id="SSF117281">
    <property type="entry name" value="Kelch motif"/>
    <property type="match status" value="1"/>
</dbReference>
<gene>
    <name evidence="5" type="ORF">TRFO_40822</name>
</gene>
<dbReference type="PANTHER" id="PTHR46093:SF18">
    <property type="entry name" value="FIBRONECTIN TYPE-III DOMAIN-CONTAINING PROTEIN"/>
    <property type="match status" value="1"/>
</dbReference>
<dbReference type="RefSeq" id="XP_068345979.1">
    <property type="nucleotide sequence ID" value="XM_068513420.1"/>
</dbReference>
<dbReference type="EMBL" id="MLAK01001460">
    <property type="protein sequence ID" value="OHS92842.1"/>
    <property type="molecule type" value="Genomic_DNA"/>
</dbReference>
<dbReference type="InterPro" id="IPR015915">
    <property type="entry name" value="Kelch-typ_b-propeller"/>
</dbReference>
<sequence>MFEKVSIIKISQLMNDSRFIIFVRGSSPNIQKDADELFDMTTNEILMLFLTTSENLFIHTPYFSRKLEPNEKPLQLFPNLILYTKYRAHYRPDFYLEFIPKSRTEDFCVIIKLFMNQQQHILSTYQQTPQGQPNQLPDFPFYIHRNEFRKLYDFAQKLVSVFPYKTAFLAFYFEDKQLNNDTDIQLVFSKLSQSQLKIKLKLESHESNHNYNSYNGSSNSNNSPSNSKNNQNNFSLNRNESNDKNIYDERARLIKDFITDEFNFITKMSHIDIFWEPQLVSNNLVSKSDMAYISGCYRSLIFAHTAFHQELKNKGSFFSSEIINLLCDAHFFFDQTSSFFCNFPAIEAFFKLKSQSPVFQQGISIIISKPECPTKETLLEILLMPIAQLGTLFSFFMKLCQLTPSYHPDFIYINDCKETLAQIIFRFRNLLENPPEQLQAVFALQQKIVSKVEVVSPSRLLIKEFTVKIIRPRSREGKFYIFNDLILLTSCAKKFEKVKFMVDINEYRFTYTNLTVNFHKKAKRKIAFNFLNQEDFDTAMSFIDNSKMKKYNDLGMTETLIYFRSINQNIAMPELCAHECALVGDFLYLIGGHDNQKYASNATVWSTSKNTIKSIRLMSNGIRKFHSVAAVGHNIYVFGGADQDSRILHNFICIDIDNNFSILKMKTLHTPSARYGHTLVTSKKKLFLFGGFDEKNNILSEPYLFVPHSMSWHPITASNCPSPRAFHSCVFLGNRFIIFGGQSNNNILNDIYIYSLVKNEWSSPKITGDPLSPRHGHRAVAYKNWMIIIGGMNEDNQKLPPCGIQFFGNTAYVHNFNLGGNDRPTLENFACTIQNDEIIISGGFIRELKCVSCSIFKAKLPKIILESHDINELVKDNSQPNLGKRANSMFISDIKLDNDETLMNPNIEVEVNQPTVNQLGGDMALLGLSFTDFITAHGQSYGEPNPFLTKPTELPMIFNTAGSKDESLKLPIMNIPQTGAINNFSPFSEVNDDDDDDDEYDEDSESFATMTQQMSDDDFGDSYNSLIAPASNYLFKLHAPQEETDLMPIKNSSINVKKIPQNIVNQMPPPLSSSIGSTITENNNQASDPMQEFASSSLQPPPLGYTFNATESDLNTPMSLKSFEIPNLEELDLDVPNFSVYSGANNYAKPFLKKTSEFSFGNDSETKKEINNLPKSIQDTIDPNVSGNEMKFMNIPPLLTSGITLEKVPPPLSSSIHKPQGIENHHASFGQSPAAIKELHTEHNIVIDDGNEVPISNSMDEIPPLGSTIMAHLNSSKAKMPLELGSFNNNEKFKKIPSLPSDVFLQNSPRLKCSDGTLSSISNDQEIKNSHYFLSSSTNITTGLTADNNSTHLSKMPSDFSLPSLHTELTTEEHGVEHNFQSESEKSSSKPAKISAPPMLSSNDTIEEPIIHRKNLSFKALNDFKGFPPPLYSENSGNDSKEQLSPNLAKKTSSFALPSYPEEDEIIEQKNPPPCIPKIPEKNTSINHKVVSKAPPLGQYLFSDEAKRNSLRFNKNRGIGFNNEIGIPPFPSMMSSSLPSTSFMLSNTNKAVNGATLQNIENLPPTINSQYHFDIESETNFPQNLSSISNKIDSNISTETESRNNQNHNNNLVGNNINSFNYYNDSFNEPNASIKPINNETEKLNNGFGVNDLKFSTPTPTKSNPSEYFVPGNCYNDYEPQTPPCLQSVPTVQSKLKSVSNFDGFNIEPTIVSIPPPPSVDGIIDAPIYPNEFPFPPPSLETLPYSNFLPVNHEKSTFLPILNHESNQPESCSHDLLPPPSIHVESPMTAATPPKYQS</sequence>
<keyword evidence="1" id="KW-0880">Kelch repeat</keyword>
<dbReference type="Pfam" id="PF00621">
    <property type="entry name" value="RhoGEF"/>
    <property type="match status" value="1"/>
</dbReference>
<evidence type="ECO:0000256" key="1">
    <source>
        <dbReference type="ARBA" id="ARBA00022441"/>
    </source>
</evidence>
<dbReference type="GO" id="GO:0005085">
    <property type="term" value="F:guanyl-nucleotide exchange factor activity"/>
    <property type="evidence" value="ECO:0007669"/>
    <property type="project" value="InterPro"/>
</dbReference>
<comment type="caution">
    <text evidence="5">The sequence shown here is derived from an EMBL/GenBank/DDBJ whole genome shotgun (WGS) entry which is preliminary data.</text>
</comment>
<organism evidence="5 6">
    <name type="scientific">Tritrichomonas foetus</name>
    <dbReference type="NCBI Taxonomy" id="1144522"/>
    <lineage>
        <taxon>Eukaryota</taxon>
        <taxon>Metamonada</taxon>
        <taxon>Parabasalia</taxon>
        <taxon>Tritrichomonadida</taxon>
        <taxon>Tritrichomonadidae</taxon>
        <taxon>Tritrichomonas</taxon>
    </lineage>
</organism>
<dbReference type="Gene3D" id="2.120.10.80">
    <property type="entry name" value="Kelch-type beta propeller"/>
    <property type="match status" value="1"/>
</dbReference>
<dbReference type="Gene3D" id="1.20.900.10">
    <property type="entry name" value="Dbl homology (DH) domain"/>
    <property type="match status" value="1"/>
</dbReference>
<reference evidence="5" key="1">
    <citation type="submission" date="2016-10" db="EMBL/GenBank/DDBJ databases">
        <authorList>
            <person name="Benchimol M."/>
            <person name="Almeida L.G."/>
            <person name="Vasconcelos A.T."/>
            <person name="Perreira-Neves A."/>
            <person name="Rosa I.A."/>
            <person name="Tasca T."/>
            <person name="Bogo M.R."/>
            <person name="de Souza W."/>
        </authorList>
    </citation>
    <scope>NUCLEOTIDE SEQUENCE [LARGE SCALE GENOMIC DNA]</scope>
    <source>
        <strain evidence="5">K</strain>
    </source>
</reference>
<evidence type="ECO:0000259" key="4">
    <source>
        <dbReference type="Pfam" id="PF00621"/>
    </source>
</evidence>
<feature type="region of interest" description="Disordered" evidence="3">
    <location>
        <begin position="1372"/>
        <end position="1403"/>
    </location>
</feature>